<dbReference type="AlphaFoldDB" id="G0RZ15"/>
<dbReference type="HOGENOM" id="CLU_001265_1_4_1"/>
<evidence type="ECO:0000313" key="5">
    <source>
        <dbReference type="EMBL" id="EGS23443.1"/>
    </source>
</evidence>
<keyword evidence="3" id="KW-1133">Transmembrane helix</keyword>
<dbReference type="OMA" id="HITWINR"/>
<dbReference type="EMBL" id="GL988032">
    <property type="protein sequence ID" value="EGS23443.1"/>
    <property type="molecule type" value="Genomic_DNA"/>
</dbReference>
<dbReference type="InterPro" id="IPR011701">
    <property type="entry name" value="MFS"/>
</dbReference>
<proteinExistence type="inferred from homology"/>
<feature type="transmembrane region" description="Helical" evidence="3">
    <location>
        <begin position="184"/>
        <end position="202"/>
    </location>
</feature>
<feature type="transmembrane region" description="Helical" evidence="3">
    <location>
        <begin position="153"/>
        <end position="172"/>
    </location>
</feature>
<dbReference type="GeneID" id="18254174"/>
<feature type="transmembrane region" description="Helical" evidence="3">
    <location>
        <begin position="12"/>
        <end position="34"/>
    </location>
</feature>
<evidence type="ECO:0000256" key="2">
    <source>
        <dbReference type="ARBA" id="ARBA00006727"/>
    </source>
</evidence>
<keyword evidence="3" id="KW-0812">Transmembrane</keyword>
<evidence type="ECO:0000256" key="1">
    <source>
        <dbReference type="ARBA" id="ARBA00004141"/>
    </source>
</evidence>
<evidence type="ECO:0000313" key="6">
    <source>
        <dbReference type="Proteomes" id="UP000008066"/>
    </source>
</evidence>
<dbReference type="GO" id="GO:0022857">
    <property type="term" value="F:transmembrane transporter activity"/>
    <property type="evidence" value="ECO:0007669"/>
    <property type="project" value="InterPro"/>
</dbReference>
<comment type="similarity">
    <text evidence="2">Belongs to the major facilitator superfamily. Monocarboxylate porter (TC 2.A.1.13) family.</text>
</comment>
<comment type="subcellular location">
    <subcellularLocation>
        <location evidence="1">Membrane</location>
        <topology evidence="1">Multi-pass membrane protein</topology>
    </subcellularLocation>
</comment>
<name>G0RZ15_CHATD</name>
<evidence type="ECO:0000259" key="4">
    <source>
        <dbReference type="PROSITE" id="PS50850"/>
    </source>
</evidence>
<dbReference type="PANTHER" id="PTHR11360:SF319">
    <property type="entry name" value="MAJOR FACILITATOR SUPERFAMILY (MFS) PROFILE DOMAIN-CONTAINING PROTEIN"/>
    <property type="match status" value="1"/>
</dbReference>
<sequence>MTSICKEYWQFVLAQGILCGIGMSMLQVSAFAAVSQYFQRKRAAALGIVVSGSSIGGIVFPIALSKMLNDSPLSFGWSVRIMAFIVMPFLLFAAATVVPRLPPRQTQFWIKDAFKEVKYLLVIFCFFLTVIGMLFPSFYLPTYAVSTGMNPTLASYLLAILNAASTFGRIIPGIIADKYGRLNVFGLGGLMTGILVLIMTTVKSTAALVLYAVAFAFFSGTIISGASAAFSVCTDNLQNLGTYMGMGMALASTSSLVGPPVDGALFDRTRACG</sequence>
<feature type="transmembrane region" description="Helical" evidence="3">
    <location>
        <begin position="208"/>
        <end position="233"/>
    </location>
</feature>
<dbReference type="Proteomes" id="UP000008066">
    <property type="component" value="Unassembled WGS sequence"/>
</dbReference>
<dbReference type="SUPFAM" id="SSF103473">
    <property type="entry name" value="MFS general substrate transporter"/>
    <property type="match status" value="1"/>
</dbReference>
<dbReference type="PROSITE" id="PS50850">
    <property type="entry name" value="MFS"/>
    <property type="match status" value="1"/>
</dbReference>
<dbReference type="eggNOG" id="KOG2504">
    <property type="taxonomic scope" value="Eukaryota"/>
</dbReference>
<dbReference type="PANTHER" id="PTHR11360">
    <property type="entry name" value="MONOCARBOXYLATE TRANSPORTER"/>
    <property type="match status" value="1"/>
</dbReference>
<dbReference type="GO" id="GO:0016020">
    <property type="term" value="C:membrane"/>
    <property type="evidence" value="ECO:0007669"/>
    <property type="project" value="UniProtKB-SubCell"/>
</dbReference>
<reference evidence="5 6" key="1">
    <citation type="journal article" date="2011" name="Cell">
        <title>Insight into structure and assembly of the nuclear pore complex by utilizing the genome of a eukaryotic thermophile.</title>
        <authorList>
            <person name="Amlacher S."/>
            <person name="Sarges P."/>
            <person name="Flemming D."/>
            <person name="van Noort V."/>
            <person name="Kunze R."/>
            <person name="Devos D.P."/>
            <person name="Arumugam M."/>
            <person name="Bork P."/>
            <person name="Hurt E."/>
        </authorList>
    </citation>
    <scope>NUCLEOTIDE SEQUENCE [LARGE SCALE GENOMIC DNA]</scope>
    <source>
        <strain evidence="6">DSM 1495 / CBS 144.50 / IMI 039719</strain>
    </source>
</reference>
<feature type="domain" description="Major facilitator superfamily (MFS) profile" evidence="4">
    <location>
        <begin position="1"/>
        <end position="273"/>
    </location>
</feature>
<gene>
    <name evidence="5" type="ORF">CTHT_0001360</name>
</gene>
<organism evidence="6">
    <name type="scientific">Chaetomium thermophilum (strain DSM 1495 / CBS 144.50 / IMI 039719)</name>
    <name type="common">Thermochaetoides thermophila</name>
    <dbReference type="NCBI Taxonomy" id="759272"/>
    <lineage>
        <taxon>Eukaryota</taxon>
        <taxon>Fungi</taxon>
        <taxon>Dikarya</taxon>
        <taxon>Ascomycota</taxon>
        <taxon>Pezizomycotina</taxon>
        <taxon>Sordariomycetes</taxon>
        <taxon>Sordariomycetidae</taxon>
        <taxon>Sordariales</taxon>
        <taxon>Chaetomiaceae</taxon>
        <taxon>Thermochaetoides</taxon>
    </lineage>
</organism>
<protein>
    <submittedName>
        <fullName evidence="5">Putative monocarboxylate transporter protein</fullName>
    </submittedName>
</protein>
<dbReference type="InterPro" id="IPR050327">
    <property type="entry name" value="Proton-linked_MCT"/>
</dbReference>
<dbReference type="Pfam" id="PF07690">
    <property type="entry name" value="MFS_1"/>
    <property type="match status" value="1"/>
</dbReference>
<dbReference type="RefSeq" id="XP_006690685.1">
    <property type="nucleotide sequence ID" value="XM_006690622.1"/>
</dbReference>
<dbReference type="KEGG" id="cthr:CTHT_0001360"/>
<feature type="transmembrane region" description="Helical" evidence="3">
    <location>
        <begin position="46"/>
        <end position="65"/>
    </location>
</feature>
<dbReference type="InterPro" id="IPR020846">
    <property type="entry name" value="MFS_dom"/>
</dbReference>
<keyword evidence="6" id="KW-1185">Reference proteome</keyword>
<feature type="transmembrane region" description="Helical" evidence="3">
    <location>
        <begin position="119"/>
        <end position="141"/>
    </location>
</feature>
<dbReference type="InterPro" id="IPR036259">
    <property type="entry name" value="MFS_trans_sf"/>
</dbReference>
<accession>G0RZ15</accession>
<dbReference type="OrthoDB" id="5667at2759"/>
<feature type="transmembrane region" description="Helical" evidence="3">
    <location>
        <begin position="77"/>
        <end position="98"/>
    </location>
</feature>
<evidence type="ECO:0000256" key="3">
    <source>
        <dbReference type="SAM" id="Phobius"/>
    </source>
</evidence>
<keyword evidence="3" id="KW-0472">Membrane</keyword>
<dbReference type="Gene3D" id="1.20.1250.20">
    <property type="entry name" value="MFS general substrate transporter like domains"/>
    <property type="match status" value="2"/>
</dbReference>